<dbReference type="GO" id="GO:0000724">
    <property type="term" value="P:double-strand break repair via homologous recombination"/>
    <property type="evidence" value="ECO:0007669"/>
    <property type="project" value="TreeGrafter"/>
</dbReference>
<feature type="domain" description="DNA-directed DNA polymerase family B exonuclease" evidence="16">
    <location>
        <begin position="505"/>
        <end position="610"/>
    </location>
</feature>
<dbReference type="Proteomes" id="UP001176961">
    <property type="component" value="Unassembled WGS sequence"/>
</dbReference>
<dbReference type="Gene3D" id="1.10.132.60">
    <property type="entry name" value="DNA polymerase family B, C-terminal domain"/>
    <property type="match status" value="1"/>
</dbReference>
<dbReference type="SUPFAM" id="SSF56672">
    <property type="entry name" value="DNA/RNA polymerases"/>
    <property type="match status" value="1"/>
</dbReference>
<dbReference type="SUPFAM" id="SSF53098">
    <property type="entry name" value="Ribonuclease H-like"/>
    <property type="match status" value="1"/>
</dbReference>
<evidence type="ECO:0000256" key="3">
    <source>
        <dbReference type="ARBA" id="ARBA00022679"/>
    </source>
</evidence>
<evidence type="ECO:0000259" key="16">
    <source>
        <dbReference type="Pfam" id="PF03104"/>
    </source>
</evidence>
<dbReference type="CDD" id="cd05534">
    <property type="entry name" value="POLBc_zeta"/>
    <property type="match status" value="1"/>
</dbReference>
<evidence type="ECO:0000313" key="19">
    <source>
        <dbReference type="EMBL" id="CAJ0598834.1"/>
    </source>
</evidence>
<dbReference type="Pfam" id="PF03104">
    <property type="entry name" value="DNA_pol_B_exo1"/>
    <property type="match status" value="1"/>
</dbReference>
<dbReference type="InterPro" id="IPR043502">
    <property type="entry name" value="DNA/RNA_pol_sf"/>
</dbReference>
<dbReference type="Pfam" id="PF24055">
    <property type="entry name" value="POL3_N"/>
    <property type="match status" value="1"/>
</dbReference>
<evidence type="ECO:0000313" key="20">
    <source>
        <dbReference type="Proteomes" id="UP001176961"/>
    </source>
</evidence>
<sequence>MVEAAFRMRNVLCEYSLALPSAVDRHLFPDLKQQVPTFHIFGITPEGKKACVHVHGFLPYMLIRVGGNFTPTLEQRMREKLNRLIQREFASKQEKADKQITTNYNYIYKIEPMLGKSIYGYHENPEQFAKIYFLNPLHRTRLFAALAKEVDEFPVMQPFEAHTPYVLQFFIDKSIFGMDEIVFKRVQYRIGPQSDSQEKIFGDLTAADVINDTSLLSPLTPITSCAVECDAYTSDIMNEQIHAANVHSCNPGLEYIWREEAARCAAQGRKLEDTFNNYTPRPHWQNKIETDLLSRLEEVARAVRAAGGADVEDSLATQPAQDNVLPEHLVILDEPNLDSTIAWTQDVTAMETPIEDVRTAEEPKEEEGQEGSDDEDNAREDETMLSQLRDSMTPEEEEAGERQSTALEDLFDGSPVKPNTSILNSRWVTLDVDLPLRLRGSRNRRASTPFAPAPYGATMKFEDASLRPMPLNVSLDATALLSTSTNEEEEEDVDLEEIGFLSAASLEILALTQTPMPDPQHDPLLGFSFCLISDVCRTASPSLHVFVTTLPVHRVESEHIVLVPDEQSLFIKLEELVKESDPDILFGYDTVRLSWGYILRRAVAIGLLNFYLNIGRYPRDIERLWIGTTIFLTMAYDRGTAVLCVLKRKFPIMDDCALCEEIFLSPKPRYAAVADYVNRLSLLNISLLSEINWFLRTAEMARVYGIQFYEVWSRGSQLRVESMLFRLAHTQGYVLPSVTVPQRIKMEAPEQLQLVMEPLSKVYFDPVIVLDFQSLYPSMVIAYNYCFSTIFGKVFELERMARENGSSIKLGAMKYTVAKPQLVECSLKKKLHCSPLSAAFVTPAQRTGVLPTFMREVLGARVMVKASIKHARSKRLRRILDARQLALKLIANVTYGYTSANFSGRMPCVEVADAILGKGRETLERAIALVNNGNYGGAKVIYGDTDSMFVLVPGATRAEAFAIGRRIADDVTKGNPTPVVLKLEKVYMGCVLETKKRYAGWMHESEDDEVGVLDAKGIETVRRDTCPVVAKVLERSLRLIFTRNWRGLGIYLDSKLSRLRDLPYTDFLFSKEYRGHYAENGPVPQLKVAMSMAAKSPAHIALHGERLPYIVTYGPPEATVISCVRSLTDFLADKSLQVHTAYYARAHILPALRRVTDLLLLSIQWHADANSPCFTPGCLTAGSDPWCSFCVELDSAFQFALNTLSREQRLQAITRVICSHCMRQPLCDMDRCQNHACPVRKIWNSLLRSRAPIAVRRHRLYAHTSISEF</sequence>
<keyword evidence="20" id="KW-1185">Reference proteome</keyword>
<dbReference type="AlphaFoldDB" id="A0AA36M4R1"/>
<dbReference type="SMART" id="SM00486">
    <property type="entry name" value="POLBc"/>
    <property type="match status" value="1"/>
</dbReference>
<keyword evidence="10" id="KW-0411">Iron-sulfur</keyword>
<dbReference type="GO" id="GO:0003887">
    <property type="term" value="F:DNA-directed DNA polymerase activity"/>
    <property type="evidence" value="ECO:0007669"/>
    <property type="project" value="UniProtKB-KW"/>
</dbReference>
<dbReference type="Pfam" id="PF00136">
    <property type="entry name" value="DNA_pol_B"/>
    <property type="match status" value="1"/>
</dbReference>
<dbReference type="PANTHER" id="PTHR45812:SF1">
    <property type="entry name" value="DNA POLYMERASE ZETA CATALYTIC SUBUNIT"/>
    <property type="match status" value="1"/>
</dbReference>
<reference evidence="19" key="1">
    <citation type="submission" date="2023-07" db="EMBL/GenBank/DDBJ databases">
        <authorList>
            <consortium name="CYATHOMIX"/>
        </authorList>
    </citation>
    <scope>NUCLEOTIDE SEQUENCE</scope>
    <source>
        <strain evidence="19">N/A</strain>
    </source>
</reference>
<evidence type="ECO:0000256" key="14">
    <source>
        <dbReference type="SAM" id="MobiDB-lite"/>
    </source>
</evidence>
<dbReference type="Gene3D" id="3.90.1600.10">
    <property type="entry name" value="Palm domain of DNA polymerase"/>
    <property type="match status" value="1"/>
</dbReference>
<gene>
    <name evidence="19" type="ORF">CYNAS_LOCUS10817</name>
</gene>
<keyword evidence="13" id="KW-0238">DNA-binding</keyword>
<dbReference type="GO" id="GO:0016035">
    <property type="term" value="C:zeta DNA polymerase complex"/>
    <property type="evidence" value="ECO:0007669"/>
    <property type="project" value="InterPro"/>
</dbReference>
<dbReference type="InterPro" id="IPR030559">
    <property type="entry name" value="PolZ_Rev3"/>
</dbReference>
<dbReference type="PRINTS" id="PR00106">
    <property type="entry name" value="DNAPOLB"/>
</dbReference>
<dbReference type="Pfam" id="PF24065">
    <property type="entry name" value="REV3_N"/>
    <property type="match status" value="1"/>
</dbReference>
<evidence type="ECO:0000256" key="2">
    <source>
        <dbReference type="ARBA" id="ARBA00005755"/>
    </source>
</evidence>
<dbReference type="InterPro" id="IPR023211">
    <property type="entry name" value="DNA_pol_palm_dom_sf"/>
</dbReference>
<dbReference type="GO" id="GO:0005634">
    <property type="term" value="C:nucleus"/>
    <property type="evidence" value="ECO:0007669"/>
    <property type="project" value="TreeGrafter"/>
</dbReference>
<feature type="domain" description="DNA polymerase zeta catalytic subunit N-terminal" evidence="18">
    <location>
        <begin position="6"/>
        <end position="55"/>
    </location>
</feature>
<evidence type="ECO:0000256" key="11">
    <source>
        <dbReference type="ARBA" id="ARBA00023204"/>
    </source>
</evidence>
<evidence type="ECO:0000256" key="9">
    <source>
        <dbReference type="ARBA" id="ARBA00023004"/>
    </source>
</evidence>
<protein>
    <recommendedName>
        <fullName evidence="13">DNA polymerase</fullName>
        <ecNumber evidence="13">2.7.7.7</ecNumber>
    </recommendedName>
</protein>
<evidence type="ECO:0000256" key="4">
    <source>
        <dbReference type="ARBA" id="ARBA00022695"/>
    </source>
</evidence>
<evidence type="ECO:0000256" key="10">
    <source>
        <dbReference type="ARBA" id="ARBA00023014"/>
    </source>
</evidence>
<evidence type="ECO:0000256" key="13">
    <source>
        <dbReference type="RuleBase" id="RU000442"/>
    </source>
</evidence>
<dbReference type="GO" id="GO:0006260">
    <property type="term" value="P:DNA replication"/>
    <property type="evidence" value="ECO:0007669"/>
    <property type="project" value="UniProtKB-KW"/>
</dbReference>
<evidence type="ECO:0000259" key="17">
    <source>
        <dbReference type="Pfam" id="PF24055"/>
    </source>
</evidence>
<feature type="region of interest" description="Disordered" evidence="14">
    <location>
        <begin position="355"/>
        <end position="414"/>
    </location>
</feature>
<keyword evidence="5" id="KW-0479">Metal-binding</keyword>
<keyword evidence="6" id="KW-0227">DNA damage</keyword>
<dbReference type="PROSITE" id="PS00116">
    <property type="entry name" value="DNA_POLYMERASE_B"/>
    <property type="match status" value="1"/>
</dbReference>
<dbReference type="Gene3D" id="1.10.287.690">
    <property type="entry name" value="Helix hairpin bin"/>
    <property type="match status" value="1"/>
</dbReference>
<dbReference type="FunFam" id="1.10.287.690:FF:000002">
    <property type="entry name" value="DNA polymerase zeta"/>
    <property type="match status" value="1"/>
</dbReference>
<dbReference type="InterPro" id="IPR056447">
    <property type="entry name" value="REV3_N"/>
</dbReference>
<dbReference type="GO" id="GO:0046872">
    <property type="term" value="F:metal ion binding"/>
    <property type="evidence" value="ECO:0007669"/>
    <property type="project" value="UniProtKB-KW"/>
</dbReference>
<dbReference type="InterPro" id="IPR017964">
    <property type="entry name" value="DNA-dir_DNA_pol_B_CS"/>
</dbReference>
<name>A0AA36M4R1_CYLNA</name>
<keyword evidence="3 13" id="KW-0808">Transferase</keyword>
<keyword evidence="9" id="KW-0408">Iron</keyword>
<keyword evidence="8 13" id="KW-0239">DNA-directed DNA polymerase</keyword>
<evidence type="ECO:0000259" key="18">
    <source>
        <dbReference type="Pfam" id="PF24065"/>
    </source>
</evidence>
<dbReference type="InterPro" id="IPR006133">
    <property type="entry name" value="DNA-dir_DNA_pol_B_exonuc"/>
</dbReference>
<dbReference type="GO" id="GO:0003677">
    <property type="term" value="F:DNA binding"/>
    <property type="evidence" value="ECO:0007669"/>
    <property type="project" value="UniProtKB-KW"/>
</dbReference>
<organism evidence="19 20">
    <name type="scientific">Cylicocyclus nassatus</name>
    <name type="common">Nematode worm</name>
    <dbReference type="NCBI Taxonomy" id="53992"/>
    <lineage>
        <taxon>Eukaryota</taxon>
        <taxon>Metazoa</taxon>
        <taxon>Ecdysozoa</taxon>
        <taxon>Nematoda</taxon>
        <taxon>Chromadorea</taxon>
        <taxon>Rhabditida</taxon>
        <taxon>Rhabditina</taxon>
        <taxon>Rhabditomorpha</taxon>
        <taxon>Strongyloidea</taxon>
        <taxon>Strongylidae</taxon>
        <taxon>Cylicocyclus</taxon>
    </lineage>
</organism>
<comment type="caution">
    <text evidence="19">The sequence shown here is derived from an EMBL/GenBank/DDBJ whole genome shotgun (WGS) entry which is preliminary data.</text>
</comment>
<evidence type="ECO:0000256" key="7">
    <source>
        <dbReference type="ARBA" id="ARBA00022833"/>
    </source>
</evidence>
<dbReference type="EC" id="2.7.7.7" evidence="13"/>
<dbReference type="GO" id="GO:0051536">
    <property type="term" value="F:iron-sulfur cluster binding"/>
    <property type="evidence" value="ECO:0007669"/>
    <property type="project" value="UniProtKB-KW"/>
</dbReference>
<proteinExistence type="inferred from homology"/>
<comment type="catalytic activity">
    <reaction evidence="12 13">
        <text>DNA(n) + a 2'-deoxyribonucleoside 5'-triphosphate = DNA(n+1) + diphosphate</text>
        <dbReference type="Rhea" id="RHEA:22508"/>
        <dbReference type="Rhea" id="RHEA-COMP:17339"/>
        <dbReference type="Rhea" id="RHEA-COMP:17340"/>
        <dbReference type="ChEBI" id="CHEBI:33019"/>
        <dbReference type="ChEBI" id="CHEBI:61560"/>
        <dbReference type="ChEBI" id="CHEBI:173112"/>
        <dbReference type="EC" id="2.7.7.7"/>
    </reaction>
</comment>
<evidence type="ECO:0000256" key="12">
    <source>
        <dbReference type="ARBA" id="ARBA00049244"/>
    </source>
</evidence>
<evidence type="ECO:0000256" key="5">
    <source>
        <dbReference type="ARBA" id="ARBA00022723"/>
    </source>
</evidence>
<feature type="domain" description="DNA polymerase delta/zeta catalytic subunit N-terminal" evidence="17">
    <location>
        <begin position="56"/>
        <end position="138"/>
    </location>
</feature>
<feature type="domain" description="DNA-directed DNA polymerase family B multifunctional" evidence="15">
    <location>
        <begin position="708"/>
        <end position="1156"/>
    </location>
</feature>
<comment type="cofactor">
    <cofactor evidence="1">
        <name>[4Fe-4S] cluster</name>
        <dbReference type="ChEBI" id="CHEBI:49883"/>
    </cofactor>
</comment>
<dbReference type="InterPro" id="IPR012337">
    <property type="entry name" value="RNaseH-like_sf"/>
</dbReference>
<evidence type="ECO:0000256" key="1">
    <source>
        <dbReference type="ARBA" id="ARBA00001966"/>
    </source>
</evidence>
<dbReference type="InterPro" id="IPR006172">
    <property type="entry name" value="DNA-dir_DNA_pol_B"/>
</dbReference>
<keyword evidence="13" id="KW-0235">DNA replication</keyword>
<feature type="compositionally biased region" description="Acidic residues" evidence="14">
    <location>
        <begin position="363"/>
        <end position="379"/>
    </location>
</feature>
<dbReference type="EMBL" id="CATQJL010000223">
    <property type="protein sequence ID" value="CAJ0598834.1"/>
    <property type="molecule type" value="Genomic_DNA"/>
</dbReference>
<accession>A0AA36M4R1</accession>
<dbReference type="InterPro" id="IPR036397">
    <property type="entry name" value="RNaseH_sf"/>
</dbReference>
<dbReference type="InterPro" id="IPR042087">
    <property type="entry name" value="DNA_pol_B_thumb"/>
</dbReference>
<keyword evidence="4 13" id="KW-0548">Nucleotidyltransferase</keyword>
<dbReference type="GO" id="GO:0042276">
    <property type="term" value="P:error-prone translesion synthesis"/>
    <property type="evidence" value="ECO:0007669"/>
    <property type="project" value="TreeGrafter"/>
</dbReference>
<dbReference type="Gene3D" id="3.30.420.10">
    <property type="entry name" value="Ribonuclease H-like superfamily/Ribonuclease H"/>
    <property type="match status" value="2"/>
</dbReference>
<evidence type="ECO:0000259" key="15">
    <source>
        <dbReference type="Pfam" id="PF00136"/>
    </source>
</evidence>
<dbReference type="InterPro" id="IPR006134">
    <property type="entry name" value="DNA-dir_DNA_pol_B_multi_dom"/>
</dbReference>
<keyword evidence="11" id="KW-0234">DNA repair</keyword>
<evidence type="ECO:0000256" key="6">
    <source>
        <dbReference type="ARBA" id="ARBA00022763"/>
    </source>
</evidence>
<keyword evidence="7" id="KW-0862">Zinc</keyword>
<dbReference type="GO" id="GO:0000166">
    <property type="term" value="F:nucleotide binding"/>
    <property type="evidence" value="ECO:0007669"/>
    <property type="project" value="InterPro"/>
</dbReference>
<evidence type="ECO:0000256" key="8">
    <source>
        <dbReference type="ARBA" id="ARBA00022932"/>
    </source>
</evidence>
<comment type="similarity">
    <text evidence="2 13">Belongs to the DNA polymerase type-B family.</text>
</comment>
<dbReference type="InterPro" id="IPR056435">
    <property type="entry name" value="DPOD/Z_N"/>
</dbReference>
<dbReference type="PANTHER" id="PTHR45812">
    <property type="entry name" value="DNA POLYMERASE ZETA CATALYTIC SUBUNIT"/>
    <property type="match status" value="1"/>
</dbReference>
<dbReference type="Gene3D" id="3.30.342.10">
    <property type="entry name" value="DNA Polymerase, chain B, domain 1"/>
    <property type="match status" value="1"/>
</dbReference>